<comment type="caution">
    <text evidence="1">The sequence shown here is derived from an EMBL/GenBank/DDBJ whole genome shotgun (WGS) entry which is preliminary data.</text>
</comment>
<accession>A0A5B7F790</accession>
<keyword evidence="2" id="KW-1185">Reference proteome</keyword>
<gene>
    <name evidence="1" type="ORF">E2C01_034997</name>
</gene>
<name>A0A5B7F790_PORTR</name>
<evidence type="ECO:0000313" key="2">
    <source>
        <dbReference type="Proteomes" id="UP000324222"/>
    </source>
</evidence>
<dbReference type="EMBL" id="VSRR010005046">
    <property type="protein sequence ID" value="MPC41407.1"/>
    <property type="molecule type" value="Genomic_DNA"/>
</dbReference>
<reference evidence="1 2" key="1">
    <citation type="submission" date="2019-05" db="EMBL/GenBank/DDBJ databases">
        <title>Another draft genome of Portunus trituberculatus and its Hox gene families provides insights of decapod evolution.</title>
        <authorList>
            <person name="Jeong J.-H."/>
            <person name="Song I."/>
            <person name="Kim S."/>
            <person name="Choi T."/>
            <person name="Kim D."/>
            <person name="Ryu S."/>
            <person name="Kim W."/>
        </authorList>
    </citation>
    <scope>NUCLEOTIDE SEQUENCE [LARGE SCALE GENOMIC DNA]</scope>
    <source>
        <tissue evidence="1">Muscle</tissue>
    </source>
</reference>
<evidence type="ECO:0000313" key="1">
    <source>
        <dbReference type="EMBL" id="MPC41407.1"/>
    </source>
</evidence>
<organism evidence="1 2">
    <name type="scientific">Portunus trituberculatus</name>
    <name type="common">Swimming crab</name>
    <name type="synonym">Neptunus trituberculatus</name>
    <dbReference type="NCBI Taxonomy" id="210409"/>
    <lineage>
        <taxon>Eukaryota</taxon>
        <taxon>Metazoa</taxon>
        <taxon>Ecdysozoa</taxon>
        <taxon>Arthropoda</taxon>
        <taxon>Crustacea</taxon>
        <taxon>Multicrustacea</taxon>
        <taxon>Malacostraca</taxon>
        <taxon>Eumalacostraca</taxon>
        <taxon>Eucarida</taxon>
        <taxon>Decapoda</taxon>
        <taxon>Pleocyemata</taxon>
        <taxon>Brachyura</taxon>
        <taxon>Eubrachyura</taxon>
        <taxon>Portunoidea</taxon>
        <taxon>Portunidae</taxon>
        <taxon>Portuninae</taxon>
        <taxon>Portunus</taxon>
    </lineage>
</organism>
<proteinExistence type="predicted"/>
<protein>
    <submittedName>
        <fullName evidence="1">Uncharacterized protein</fullName>
    </submittedName>
</protein>
<dbReference type="AlphaFoldDB" id="A0A5B7F790"/>
<dbReference type="Proteomes" id="UP000324222">
    <property type="component" value="Unassembled WGS sequence"/>
</dbReference>
<sequence>MRDGGRVEAAFKERCLRVMQGEAVLDVTRGLHVASLGCVASPRSLLAVVAAIRFTDLAAHWAAAEIRSLTNMGRGAASKLMSRAASSGTQAPALISVSCHCSAGISSSASNANRYQLLARCGGMAGARSSSGNSEIKLILLFIYLLTSPHLTFGWKIHLISSHLTSSGWLENSPFYSFTSSPHLTSPLAGKFTSSHLTSLHLDGWKFHPLSPFTSSPLHPLTSSPHFNFTIDEGMSGGS</sequence>